<evidence type="ECO:0000313" key="2">
    <source>
        <dbReference type="Proteomes" id="UP000268553"/>
    </source>
</evidence>
<dbReference type="Pfam" id="PF06906">
    <property type="entry name" value="DUF1272"/>
    <property type="match status" value="1"/>
</dbReference>
<dbReference type="InterPro" id="IPR010696">
    <property type="entry name" value="DUF1272"/>
</dbReference>
<evidence type="ECO:0000313" key="1">
    <source>
        <dbReference type="EMBL" id="RRQ51162.1"/>
    </source>
</evidence>
<dbReference type="Proteomes" id="UP000268553">
    <property type="component" value="Unassembled WGS sequence"/>
</dbReference>
<proteinExistence type="predicted"/>
<comment type="caution">
    <text evidence="1">The sequence shown here is derived from an EMBL/GenBank/DDBJ whole genome shotgun (WGS) entry which is preliminary data.</text>
</comment>
<sequence>MLEMRETCERCETPLPMDSMDAMICSFECTFCTDCVSGPLKGHCPNCRGNLQPRPKRVQK</sequence>
<gene>
    <name evidence="1" type="ORF">D7D48_09270</name>
</gene>
<dbReference type="EMBL" id="RWJI01000002">
    <property type="protein sequence ID" value="RRQ51162.1"/>
    <property type="molecule type" value="Genomic_DNA"/>
</dbReference>
<keyword evidence="2" id="KW-1185">Reference proteome</keyword>
<dbReference type="AlphaFoldDB" id="A0A3R8R3L5"/>
<reference evidence="1 2" key="1">
    <citation type="submission" date="2018-12" db="EMBL/GenBank/DDBJ databases">
        <authorList>
            <person name="Kim S.-J."/>
            <person name="Jung G.-Y."/>
        </authorList>
    </citation>
    <scope>NUCLEOTIDE SEQUENCE [LARGE SCALE GENOMIC DNA]</scope>
    <source>
        <strain evidence="1 2">03SU3-P</strain>
    </source>
</reference>
<name>A0A3R8R3L5_9SPHN</name>
<protein>
    <submittedName>
        <fullName evidence="1">DUF1272 domain-containing protein</fullName>
    </submittedName>
</protein>
<accession>A0A3R8R3L5</accession>
<dbReference type="OrthoDB" id="9808883at2"/>
<organism evidence="1 2">
    <name type="scientific">Sphingorhabdus wooponensis</name>
    <dbReference type="NCBI Taxonomy" id="940136"/>
    <lineage>
        <taxon>Bacteria</taxon>
        <taxon>Pseudomonadati</taxon>
        <taxon>Pseudomonadota</taxon>
        <taxon>Alphaproteobacteria</taxon>
        <taxon>Sphingomonadales</taxon>
        <taxon>Sphingomonadaceae</taxon>
        <taxon>Sphingorhabdus</taxon>
    </lineage>
</organism>